<gene>
    <name evidence="2" type="ORF">QVD17_16696</name>
</gene>
<comment type="caution">
    <text evidence="2">The sequence shown here is derived from an EMBL/GenBank/DDBJ whole genome shotgun (WGS) entry which is preliminary data.</text>
</comment>
<accession>A0AAD8P0U1</accession>
<organism evidence="2 3">
    <name type="scientific">Tagetes erecta</name>
    <name type="common">African marigold</name>
    <dbReference type="NCBI Taxonomy" id="13708"/>
    <lineage>
        <taxon>Eukaryota</taxon>
        <taxon>Viridiplantae</taxon>
        <taxon>Streptophyta</taxon>
        <taxon>Embryophyta</taxon>
        <taxon>Tracheophyta</taxon>
        <taxon>Spermatophyta</taxon>
        <taxon>Magnoliopsida</taxon>
        <taxon>eudicotyledons</taxon>
        <taxon>Gunneridae</taxon>
        <taxon>Pentapetalae</taxon>
        <taxon>asterids</taxon>
        <taxon>campanulids</taxon>
        <taxon>Asterales</taxon>
        <taxon>Asteraceae</taxon>
        <taxon>Asteroideae</taxon>
        <taxon>Heliantheae alliance</taxon>
        <taxon>Tageteae</taxon>
        <taxon>Tagetes</taxon>
    </lineage>
</organism>
<reference evidence="2" key="1">
    <citation type="journal article" date="2023" name="bioRxiv">
        <title>Improved chromosome-level genome assembly for marigold (Tagetes erecta).</title>
        <authorList>
            <person name="Jiang F."/>
            <person name="Yuan L."/>
            <person name="Wang S."/>
            <person name="Wang H."/>
            <person name="Xu D."/>
            <person name="Wang A."/>
            <person name="Fan W."/>
        </authorList>
    </citation>
    <scope>NUCLEOTIDE SEQUENCE</scope>
    <source>
        <strain evidence="2">WSJ</strain>
        <tissue evidence="2">Leaf</tissue>
    </source>
</reference>
<name>A0AAD8P0U1_TARER</name>
<dbReference type="Proteomes" id="UP001229421">
    <property type="component" value="Unassembled WGS sequence"/>
</dbReference>
<sequence length="156" mass="16506">MLKTDGIEACSSKGRTNEMVKNLKEPGEGLKEPGEGGEELGDVQIEPGERGGSRVGEVGNAYTVKDGMKVGDTASVKNAYMASGVLENVHAASIINNVYMGRVETVCDHTARNNDVGNFESPKVDKASDETTNVNHGINAGQSYADMTRKTEGVVD</sequence>
<feature type="region of interest" description="Disordered" evidence="1">
    <location>
        <begin position="118"/>
        <end position="138"/>
    </location>
</feature>
<evidence type="ECO:0000256" key="1">
    <source>
        <dbReference type="SAM" id="MobiDB-lite"/>
    </source>
</evidence>
<dbReference type="AlphaFoldDB" id="A0AAD8P0U1"/>
<feature type="compositionally biased region" description="Basic and acidic residues" evidence="1">
    <location>
        <begin position="22"/>
        <end position="34"/>
    </location>
</feature>
<keyword evidence="3" id="KW-1185">Reference proteome</keyword>
<evidence type="ECO:0000313" key="2">
    <source>
        <dbReference type="EMBL" id="KAK1427936.1"/>
    </source>
</evidence>
<feature type="region of interest" description="Disordered" evidence="1">
    <location>
        <begin position="22"/>
        <end position="57"/>
    </location>
</feature>
<dbReference type="EMBL" id="JAUHHV010000004">
    <property type="protein sequence ID" value="KAK1427936.1"/>
    <property type="molecule type" value="Genomic_DNA"/>
</dbReference>
<proteinExistence type="predicted"/>
<protein>
    <submittedName>
        <fullName evidence="2">Uncharacterized protein</fullName>
    </submittedName>
</protein>
<evidence type="ECO:0000313" key="3">
    <source>
        <dbReference type="Proteomes" id="UP001229421"/>
    </source>
</evidence>